<evidence type="ECO:0000313" key="1">
    <source>
        <dbReference type="EMBL" id="KAJ1897562.1"/>
    </source>
</evidence>
<accession>A0ACC1IL53</accession>
<keyword evidence="2" id="KW-1185">Reference proteome</keyword>
<dbReference type="EMBL" id="JANBPG010000322">
    <property type="protein sequence ID" value="KAJ1897562.1"/>
    <property type="molecule type" value="Genomic_DNA"/>
</dbReference>
<organism evidence="1 2">
    <name type="scientific">Kickxella alabastrina</name>
    <dbReference type="NCBI Taxonomy" id="61397"/>
    <lineage>
        <taxon>Eukaryota</taxon>
        <taxon>Fungi</taxon>
        <taxon>Fungi incertae sedis</taxon>
        <taxon>Zoopagomycota</taxon>
        <taxon>Kickxellomycotina</taxon>
        <taxon>Kickxellomycetes</taxon>
        <taxon>Kickxellales</taxon>
        <taxon>Kickxellaceae</taxon>
        <taxon>Kickxella</taxon>
    </lineage>
</organism>
<protein>
    <submittedName>
        <fullName evidence="1">Uncharacterized protein</fullName>
    </submittedName>
</protein>
<proteinExistence type="predicted"/>
<sequence length="626" mass="71445">MGSFKKRAQRKSQFKKQLLQRVFDLIFHYMAQKEVERDPRMRRQSLIDRLYQLQPLAAVCQSWRHAVLPVFYQAIVCNIKSMPDGKGFIRRDNLSLIIAGTHQQHVQRLVIDLVGDVAPDLPTAMLADLGFNYGTWYDIERLDLNHWHGHILSKPVYTADSLARLNAYLLHKLPKLISINYNSMDDRRYYTEFPLDGLISSRLSQLQEIRVSSGMIPCMASSAFLPALTSLKLECPILSQAAHLPRVFSETLERLHLRFSSAESIWSRFYAGGDSQSIEFKRLTSLVLEYAEPRDSNRGNNQAVRAGSLFRDCECVSDKSGDNSDSDDSDDDDDIESKMTDSLLVRRQCVFPKLQHLSVSKYPHAITRVLRNFDIDQIPHINIRDIACGWSGLRAASVANMSTLRVHFRGLNEQRSEQRYQKWVNRLFSVSSPMTSLHLDAPTSLPVALPDIIGLTNLVTLSFSMEMDLGAIPNLLSRLPRLRQMVTHIHPTSSWSSRNWGVLEIDNGDMLADLPPLSNSLQCLVAYIGAEPNTVRQNKRRLAEMSDTTSSTENCKQGFVCGEMEPLDIERELTWVIARVPSLTTFKSQWWTTRAVTRCIDDLMTHSKLASRFKHLPHVHLSTWKY</sequence>
<reference evidence="1" key="1">
    <citation type="submission" date="2022-07" db="EMBL/GenBank/DDBJ databases">
        <title>Phylogenomic reconstructions and comparative analyses of Kickxellomycotina fungi.</title>
        <authorList>
            <person name="Reynolds N.K."/>
            <person name="Stajich J.E."/>
            <person name="Barry K."/>
            <person name="Grigoriev I.V."/>
            <person name="Crous P."/>
            <person name="Smith M.E."/>
        </authorList>
    </citation>
    <scope>NUCLEOTIDE SEQUENCE</scope>
    <source>
        <strain evidence="1">Benny 63K</strain>
    </source>
</reference>
<evidence type="ECO:0000313" key="2">
    <source>
        <dbReference type="Proteomes" id="UP001150581"/>
    </source>
</evidence>
<name>A0ACC1IL53_9FUNG</name>
<gene>
    <name evidence="1" type="ORF">LPJ66_003289</name>
</gene>
<dbReference type="Proteomes" id="UP001150581">
    <property type="component" value="Unassembled WGS sequence"/>
</dbReference>
<comment type="caution">
    <text evidence="1">The sequence shown here is derived from an EMBL/GenBank/DDBJ whole genome shotgun (WGS) entry which is preliminary data.</text>
</comment>